<sequence length="83" mass="8696">MPGAHFDYVEADASGRRVGKIQALARKSGGSYRRGDAIPLESLVVASALIGAANPSIVERNISSLARPIDPSLFAACAPFTLR</sequence>
<dbReference type="AlphaFoldDB" id="A0A2W4CVZ5"/>
<keyword evidence="2" id="KW-1185">Reference proteome</keyword>
<name>A0A2W4CVZ5_9HYPH</name>
<protein>
    <submittedName>
        <fullName evidence="1">Uncharacterized protein</fullName>
    </submittedName>
</protein>
<organism evidence="1 2">
    <name type="scientific">Rhizobium tubonense</name>
    <dbReference type="NCBI Taxonomy" id="484088"/>
    <lineage>
        <taxon>Bacteria</taxon>
        <taxon>Pseudomonadati</taxon>
        <taxon>Pseudomonadota</taxon>
        <taxon>Alphaproteobacteria</taxon>
        <taxon>Hyphomicrobiales</taxon>
        <taxon>Rhizobiaceae</taxon>
        <taxon>Rhizobium/Agrobacterium group</taxon>
        <taxon>Rhizobium</taxon>
    </lineage>
</organism>
<evidence type="ECO:0000313" key="1">
    <source>
        <dbReference type="EMBL" id="PZM16449.1"/>
    </source>
</evidence>
<dbReference type="OrthoDB" id="9985259at2"/>
<dbReference type="RefSeq" id="WP_111158715.1">
    <property type="nucleotide sequence ID" value="NZ_PCDP01000002.1"/>
</dbReference>
<dbReference type="EMBL" id="PCDP01000002">
    <property type="protein sequence ID" value="PZM16449.1"/>
    <property type="molecule type" value="Genomic_DNA"/>
</dbReference>
<gene>
    <name evidence="1" type="ORF">CPY51_03680</name>
</gene>
<proteinExistence type="predicted"/>
<accession>A0A2W4CVZ5</accession>
<reference evidence="1 2" key="1">
    <citation type="journal article" date="2018" name="Sci. Rep.">
        <title>Rhizobium tumorigenes sp. nov., a novel plant tumorigenic bacterium isolated from cane gall tumors on thornless blackberry.</title>
        <authorList>
            <person name="Kuzmanovi N."/>
            <person name="Smalla K."/>
            <person name="Gronow S."/>
            <person name="PuBawska J."/>
        </authorList>
    </citation>
    <scope>NUCLEOTIDE SEQUENCE [LARGE SCALE GENOMIC DNA]</scope>
    <source>
        <strain evidence="1 2">CCBAU 85046</strain>
    </source>
</reference>
<dbReference type="Proteomes" id="UP000248925">
    <property type="component" value="Unassembled WGS sequence"/>
</dbReference>
<comment type="caution">
    <text evidence="1">The sequence shown here is derived from an EMBL/GenBank/DDBJ whole genome shotgun (WGS) entry which is preliminary data.</text>
</comment>
<evidence type="ECO:0000313" key="2">
    <source>
        <dbReference type="Proteomes" id="UP000248925"/>
    </source>
</evidence>